<sequence>MVEFKKDNAATMTMLLAIICAAVAIAAVAAAVILVARHHRKTTDDSGHENHSGDVAYEPAAGVVILSRTEKGNDGILVLYDGLTQQSMDHTFYTVADDRSPAWINGFTLIGFVDDNTSVLVAHENGKQIDTLKIVGGKMSISDDTNDTFQLSEAGAGPDSVILFGLVSPSGRYVFIQCVESSRTDGETVHAEMCYWDRQQQRKSLLPLLSRDNSNFRFLAKPVFDKNDQLLMLSHAPVRVSAPWSVNLNNTTDNRLHVFAPGEFETYFTLTDAGHNRDQNIRASCWMCDGTFVTVGTYANDVAPFIGFVIQMWNYSESKQVLSTDLTAGVPNSASRVANFSFDSQFENYMVAFDTGTVNLYHSNNNLAAVCLLPDDTSDDTSSDDISPDDVFSMFSPDDKMLLVLASTSQPRNQGSSTIDVCRIVLYNVSGAFDDANQTVTLPEGTVVPQGSNTTDGWNIDNVWFVNSNRFCAAHDDGLGVSIIETEISTDGTINYTVKTISEGTVDELMTTVARERLFR</sequence>
<evidence type="ECO:0000313" key="1">
    <source>
        <dbReference type="EMBL" id="QHU15421.1"/>
    </source>
</evidence>
<organism evidence="1">
    <name type="scientific">viral metagenome</name>
    <dbReference type="NCBI Taxonomy" id="1070528"/>
    <lineage>
        <taxon>unclassified sequences</taxon>
        <taxon>metagenomes</taxon>
        <taxon>organismal metagenomes</taxon>
    </lineage>
</organism>
<proteinExistence type="predicted"/>
<dbReference type="EMBL" id="MN740857">
    <property type="protein sequence ID" value="QHU15421.1"/>
    <property type="molecule type" value="Genomic_DNA"/>
</dbReference>
<reference evidence="1" key="1">
    <citation type="journal article" date="2020" name="Nature">
        <title>Giant virus diversity and host interactions through global metagenomics.</title>
        <authorList>
            <person name="Schulz F."/>
            <person name="Roux S."/>
            <person name="Paez-Espino D."/>
            <person name="Jungbluth S."/>
            <person name="Walsh D.A."/>
            <person name="Denef V.J."/>
            <person name="McMahon K.D."/>
            <person name="Konstantinidis K.T."/>
            <person name="Eloe-Fadrosh E.A."/>
            <person name="Kyrpides N.C."/>
            <person name="Woyke T."/>
        </authorList>
    </citation>
    <scope>NUCLEOTIDE SEQUENCE</scope>
    <source>
        <strain evidence="1">GVMAG-S-1103017-68</strain>
    </source>
</reference>
<dbReference type="SUPFAM" id="SSF82171">
    <property type="entry name" value="DPP6 N-terminal domain-like"/>
    <property type="match status" value="1"/>
</dbReference>
<accession>A0A6C0KE19</accession>
<protein>
    <submittedName>
        <fullName evidence="1">Uncharacterized protein</fullName>
    </submittedName>
</protein>
<dbReference type="AlphaFoldDB" id="A0A6C0KE19"/>
<name>A0A6C0KE19_9ZZZZ</name>